<proteinExistence type="predicted"/>
<reference evidence="2 3" key="1">
    <citation type="submission" date="2018-03" db="EMBL/GenBank/DDBJ databases">
        <title>Genomic Encyclopedia of Archaeal and Bacterial Type Strains, Phase II (KMG-II): from individual species to whole genera.</title>
        <authorList>
            <person name="Goeker M."/>
        </authorList>
    </citation>
    <scope>NUCLEOTIDE SEQUENCE [LARGE SCALE GENOMIC DNA]</scope>
    <source>
        <strain evidence="2 3">DSM 13175</strain>
    </source>
</reference>
<comment type="caution">
    <text evidence="2">The sequence shown here is derived from an EMBL/GenBank/DDBJ whole genome shotgun (WGS) entry which is preliminary data.</text>
</comment>
<gene>
    <name evidence="2" type="ORF">CLV38_10599</name>
</gene>
<dbReference type="AlphaFoldDB" id="A0A2T0W9C8"/>
<sequence>MTEESPKKNKALTIFLKILLYIAVVIITIIVVNYFTNDNTKETIDDLLGIDPDAGTERPEEDSNDTSETIAIPGFEKLTFQSDSLIQDVRFENPEDKDVYFIVSLNIEDTMVYESQLIEPGTGIYSIELPNTYEPGEYEGTLSYRTRSMEDSNEEKNGAVINLQVIVE</sequence>
<keyword evidence="1" id="KW-0812">Transmembrane</keyword>
<keyword evidence="1" id="KW-1133">Transmembrane helix</keyword>
<dbReference type="OrthoDB" id="2166499at2"/>
<keyword evidence="1" id="KW-0472">Membrane</keyword>
<evidence type="ECO:0000313" key="2">
    <source>
        <dbReference type="EMBL" id="PRY83318.1"/>
    </source>
</evidence>
<protein>
    <submittedName>
        <fullName evidence="2">Uncharacterized protein</fullName>
    </submittedName>
</protein>
<evidence type="ECO:0000313" key="3">
    <source>
        <dbReference type="Proteomes" id="UP000238205"/>
    </source>
</evidence>
<keyword evidence="3" id="KW-1185">Reference proteome</keyword>
<dbReference type="Proteomes" id="UP000238205">
    <property type="component" value="Unassembled WGS sequence"/>
</dbReference>
<feature type="transmembrane region" description="Helical" evidence="1">
    <location>
        <begin position="12"/>
        <end position="35"/>
    </location>
</feature>
<accession>A0A2T0W9C8</accession>
<name>A0A2T0W9C8_9LACT</name>
<evidence type="ECO:0000256" key="1">
    <source>
        <dbReference type="SAM" id="Phobius"/>
    </source>
</evidence>
<dbReference type="RefSeq" id="WP_106191845.1">
    <property type="nucleotide sequence ID" value="NZ_PVTO01000005.1"/>
</dbReference>
<organism evidence="2 3">
    <name type="scientific">Alkalibacterium olivapovliticus</name>
    <dbReference type="NCBI Taxonomy" id="99907"/>
    <lineage>
        <taxon>Bacteria</taxon>
        <taxon>Bacillati</taxon>
        <taxon>Bacillota</taxon>
        <taxon>Bacilli</taxon>
        <taxon>Lactobacillales</taxon>
        <taxon>Carnobacteriaceae</taxon>
        <taxon>Alkalibacterium</taxon>
    </lineage>
</organism>
<dbReference type="EMBL" id="PVTO01000005">
    <property type="protein sequence ID" value="PRY83318.1"/>
    <property type="molecule type" value="Genomic_DNA"/>
</dbReference>